<keyword evidence="5" id="KW-1185">Reference proteome</keyword>
<dbReference type="InterPro" id="IPR032812">
    <property type="entry name" value="SbsA_Ig"/>
</dbReference>
<gene>
    <name evidence="4" type="ORF">E4L98_29355</name>
</gene>
<evidence type="ECO:0000313" key="5">
    <source>
        <dbReference type="Proteomes" id="UP000297729"/>
    </source>
</evidence>
<accession>A0A4Y9S180</accession>
<keyword evidence="1" id="KW-0732">Signal</keyword>
<dbReference type="InterPro" id="IPR025282">
    <property type="entry name" value="DUF4214"/>
</dbReference>
<organism evidence="4 5">
    <name type="scientific">Duganella callida</name>
    <dbReference type="NCBI Taxonomy" id="2561932"/>
    <lineage>
        <taxon>Bacteria</taxon>
        <taxon>Pseudomonadati</taxon>
        <taxon>Pseudomonadota</taxon>
        <taxon>Betaproteobacteria</taxon>
        <taxon>Burkholderiales</taxon>
        <taxon>Oxalobacteraceae</taxon>
        <taxon>Telluria group</taxon>
        <taxon>Duganella</taxon>
    </lineage>
</organism>
<dbReference type="InterPro" id="IPR038255">
    <property type="entry name" value="PBS_linker_sf"/>
</dbReference>
<dbReference type="Pfam" id="PF13205">
    <property type="entry name" value="Big_5"/>
    <property type="match status" value="1"/>
</dbReference>
<proteinExistence type="predicted"/>
<evidence type="ECO:0000256" key="1">
    <source>
        <dbReference type="ARBA" id="ARBA00022729"/>
    </source>
</evidence>
<dbReference type="SUPFAM" id="SSF89260">
    <property type="entry name" value="Collagen-binding domain"/>
    <property type="match status" value="1"/>
</dbReference>
<protein>
    <submittedName>
        <fullName evidence="4">DUF4214 domain-containing protein</fullName>
    </submittedName>
</protein>
<comment type="caution">
    <text evidence="4">The sequence shown here is derived from an EMBL/GenBank/DDBJ whole genome shotgun (WGS) entry which is preliminary data.</text>
</comment>
<feature type="domain" description="DUF4214" evidence="3">
    <location>
        <begin position="1049"/>
        <end position="1116"/>
    </location>
</feature>
<dbReference type="EMBL" id="SPVG01000276">
    <property type="protein sequence ID" value="TFW13308.1"/>
    <property type="molecule type" value="Genomic_DNA"/>
</dbReference>
<feature type="domain" description="SbsA Ig-like" evidence="2">
    <location>
        <begin position="823"/>
        <end position="925"/>
    </location>
</feature>
<dbReference type="Proteomes" id="UP000297729">
    <property type="component" value="Unassembled WGS sequence"/>
</dbReference>
<dbReference type="AlphaFoldDB" id="A0A4Y9S180"/>
<dbReference type="RefSeq" id="WP_135205078.1">
    <property type="nucleotide sequence ID" value="NZ_SPVG01000276.1"/>
</dbReference>
<reference evidence="4 5" key="1">
    <citation type="submission" date="2019-03" db="EMBL/GenBank/DDBJ databases">
        <title>Draft Genome Sequence of Duganella callidus sp. nov., a Novel Duganella Species Isolated from Cultivated Soil.</title>
        <authorList>
            <person name="Raths R."/>
            <person name="Peta V."/>
            <person name="Bucking H."/>
        </authorList>
    </citation>
    <scope>NUCLEOTIDE SEQUENCE [LARGE SCALE GENOMIC DNA]</scope>
    <source>
        <strain evidence="4 5">DN04</strain>
    </source>
</reference>
<evidence type="ECO:0000313" key="4">
    <source>
        <dbReference type="EMBL" id="TFW13308.1"/>
    </source>
</evidence>
<sequence length="1132" mass="117812">MADDYSANISTTGRLTVGGSASGEFDTSYDGDWFRISLKAGVNYIFTLRGAASGDGTFAGTAGAYLNVNDGKGNATFGDFFSMYADGNSAVAQFMPSVGGDYFFSVSNNGNSLGSYTVSVTTPAPDDFADNARTTGTLQAGVATSAVFESAADTDWFRFHAEKGQLITFDADGVAGLWHGNNAARAVYDAAGVLQANVTNGPFVVTQSGDYFLSVKANSRLGAYTQTMQLITDDYAGDKTTTGQLAAGSQVSGTLDFYGDNDRFLMQMEAGQVYKLNLRLSSNDTSGISLAVYEPGNDYALLDFNPAADGTLEVYYLATQTGVYGVGVSGTVSNRPSYVLSASTGVADDFGGTRETAGALPLDVPLTGHLQSVRDVDMFKLDLKAGITYSFALDAGKAAIYISLYDNKGASVSSWFYGDKSYSYTPSQDGSYYLATDYNYRAFPGDLPYTLTASKAEDDYAANVSGAGRLLVGGTKKGTLESAGDRDWFAATLDADGYYWFTLAGEHENGGTLSSGNLRLMDASGKVVAATDLDPGSATAATLDFKAPARGVYYLDVSTSGGSGSYTVKAQLGVPDDYGNDASHAAAIVAGVPLKGALQMSGDKDVFKLNTVAGMSYIVELTPDATSDGSSAYAGAVDVSDSRQFGVNFRILGSSGNKTYGVFDADQGGDYYLDIQSSSYYQVNTGYTLSVRPGGADDYAANTGTRGVLEIARPLQGALHVSDDRDWIKVHLDAGRTYVFDLQGRYSGGGTLDTALASFSLLNAGGGSVATASIPGGGGGSDPRIKYVASVTGDFYLDVHNNYGASVDSVGTYTLSAVQTNLDTSGPRLLASSVAAGATGVAPVGKIVLTFDETVMAGGPITLTDSAGVVVAGNAGAQIVVAGNTITFDPHAYLTPGKSYILNLPQGSVLDLAGNAAAPRSLGFTVVAPVGSGTVGNDYFLGGGSVSLDGGAGVDTVYYDQAASRFTTTRNADGSVAVHHNVSGATDHLTNIERLQFSDGARALDIEGVGGQAYRMYQSAFNRTPDNAGLGLWISNMDQGMSLNQVAGYFIASDEFRQRYGAAPSDTDFVTLLYKNVLHRAPEAAGLAHWLDQLHGGLSRADTLVAFSESAENHANVATIIGNGFNYTPYGT</sequence>
<dbReference type="Gene3D" id="1.10.3130.20">
    <property type="entry name" value="Phycobilisome linker domain"/>
    <property type="match status" value="1"/>
</dbReference>
<evidence type="ECO:0000259" key="2">
    <source>
        <dbReference type="Pfam" id="PF13205"/>
    </source>
</evidence>
<dbReference type="Pfam" id="PF13946">
    <property type="entry name" value="DUF4214"/>
    <property type="match status" value="1"/>
</dbReference>
<dbReference type="OrthoDB" id="480426at2"/>
<name>A0A4Y9S180_9BURK</name>
<evidence type="ECO:0000259" key="3">
    <source>
        <dbReference type="Pfam" id="PF13946"/>
    </source>
</evidence>
<dbReference type="Gene3D" id="2.60.120.380">
    <property type="match status" value="7"/>
</dbReference>